<dbReference type="InterPro" id="IPR012341">
    <property type="entry name" value="6hp_glycosidase-like_sf"/>
</dbReference>
<dbReference type="GO" id="GO:0005975">
    <property type="term" value="P:carbohydrate metabolic process"/>
    <property type="evidence" value="ECO:0007669"/>
    <property type="project" value="InterPro"/>
</dbReference>
<proteinExistence type="predicted"/>
<dbReference type="Gene3D" id="2.60.420.10">
    <property type="entry name" value="Maltose phosphorylase, domain 3"/>
    <property type="match status" value="1"/>
</dbReference>
<dbReference type="Proteomes" id="UP000002640">
    <property type="component" value="Unassembled WGS sequence"/>
</dbReference>
<protein>
    <recommendedName>
        <fullName evidence="6">Alpha-L-rhamnosidase C-terminal domain-containing protein</fullName>
    </recommendedName>
</protein>
<accession>G4Z670</accession>
<evidence type="ECO:0000256" key="1">
    <source>
        <dbReference type="SAM" id="SignalP"/>
    </source>
</evidence>
<dbReference type="Gene3D" id="1.50.10.10">
    <property type="match status" value="1"/>
</dbReference>
<evidence type="ECO:0000313" key="5">
    <source>
        <dbReference type="Proteomes" id="UP000002640"/>
    </source>
</evidence>
<dbReference type="KEGG" id="psoj:PHYSODRAFT_313396"/>
<dbReference type="Pfam" id="PF17390">
    <property type="entry name" value="Bac_rhamnosid_C"/>
    <property type="match status" value="1"/>
</dbReference>
<dbReference type="InterPro" id="IPR035396">
    <property type="entry name" value="Bac_rhamnosid6H"/>
</dbReference>
<dbReference type="STRING" id="1094619.G4Z670"/>
<feature type="domain" description="Alpha-L-rhamnosidase C-terminal" evidence="3">
    <location>
        <begin position="760"/>
        <end position="823"/>
    </location>
</feature>
<dbReference type="Pfam" id="PF17389">
    <property type="entry name" value="Bac_rhamnosid6H"/>
    <property type="match status" value="1"/>
</dbReference>
<dbReference type="SUPFAM" id="SSF48208">
    <property type="entry name" value="Six-hairpin glycosidases"/>
    <property type="match status" value="1"/>
</dbReference>
<dbReference type="EMBL" id="JH159153">
    <property type="protein sequence ID" value="EGZ20989.1"/>
    <property type="molecule type" value="Genomic_DNA"/>
</dbReference>
<evidence type="ECO:0000313" key="4">
    <source>
        <dbReference type="EMBL" id="EGZ20989.1"/>
    </source>
</evidence>
<feature type="chain" id="PRO_5003472178" description="Alpha-L-rhamnosidase C-terminal domain-containing protein" evidence="1">
    <location>
        <begin position="21"/>
        <end position="850"/>
    </location>
</feature>
<dbReference type="SMR" id="G4Z670"/>
<dbReference type="InterPro" id="IPR008928">
    <property type="entry name" value="6-hairpin_glycosidase_sf"/>
</dbReference>
<organism evidence="4 5">
    <name type="scientific">Phytophthora sojae (strain P6497)</name>
    <name type="common">Soybean stem and root rot agent</name>
    <name type="synonym">Phytophthora megasperma f. sp. glycines</name>
    <dbReference type="NCBI Taxonomy" id="1094619"/>
    <lineage>
        <taxon>Eukaryota</taxon>
        <taxon>Sar</taxon>
        <taxon>Stramenopiles</taxon>
        <taxon>Oomycota</taxon>
        <taxon>Peronosporomycetes</taxon>
        <taxon>Peronosporales</taxon>
        <taxon>Peronosporaceae</taxon>
        <taxon>Phytophthora</taxon>
    </lineage>
</organism>
<feature type="signal peptide" evidence="1">
    <location>
        <begin position="1"/>
        <end position="20"/>
    </location>
</feature>
<name>G4Z670_PHYSP</name>
<evidence type="ECO:0000259" key="3">
    <source>
        <dbReference type="Pfam" id="PF17390"/>
    </source>
</evidence>
<dbReference type="RefSeq" id="XP_009523706.1">
    <property type="nucleotide sequence ID" value="XM_009525411.1"/>
</dbReference>
<reference evidence="4 5" key="1">
    <citation type="journal article" date="2006" name="Science">
        <title>Phytophthora genome sequences uncover evolutionary origins and mechanisms of pathogenesis.</title>
        <authorList>
            <person name="Tyler B.M."/>
            <person name="Tripathy S."/>
            <person name="Zhang X."/>
            <person name="Dehal P."/>
            <person name="Jiang R.H."/>
            <person name="Aerts A."/>
            <person name="Arredondo F.D."/>
            <person name="Baxter L."/>
            <person name="Bensasson D."/>
            <person name="Beynon J.L."/>
            <person name="Chapman J."/>
            <person name="Damasceno C.M."/>
            <person name="Dorrance A.E."/>
            <person name="Dou D."/>
            <person name="Dickerman A.W."/>
            <person name="Dubchak I.L."/>
            <person name="Garbelotto M."/>
            <person name="Gijzen M."/>
            <person name="Gordon S.G."/>
            <person name="Govers F."/>
            <person name="Grunwald N.J."/>
            <person name="Huang W."/>
            <person name="Ivors K.L."/>
            <person name="Jones R.W."/>
            <person name="Kamoun S."/>
            <person name="Krampis K."/>
            <person name="Lamour K.H."/>
            <person name="Lee M.K."/>
            <person name="McDonald W.H."/>
            <person name="Medina M."/>
            <person name="Meijer H.J."/>
            <person name="Nordberg E.K."/>
            <person name="Maclean D.J."/>
            <person name="Ospina-Giraldo M.D."/>
            <person name="Morris P.F."/>
            <person name="Phuntumart V."/>
            <person name="Putnam N.H."/>
            <person name="Rash S."/>
            <person name="Rose J.K."/>
            <person name="Sakihama Y."/>
            <person name="Salamov A.A."/>
            <person name="Savidor A."/>
            <person name="Scheuring C.F."/>
            <person name="Smith B.M."/>
            <person name="Sobral B.W."/>
            <person name="Terry A."/>
            <person name="Torto-Alalibo T.A."/>
            <person name="Win J."/>
            <person name="Xu Z."/>
            <person name="Zhang H."/>
            <person name="Grigoriev I.V."/>
            <person name="Rokhsar D.S."/>
            <person name="Boore J.L."/>
        </authorList>
    </citation>
    <scope>NUCLEOTIDE SEQUENCE [LARGE SCALE GENOMIC DNA]</scope>
    <source>
        <strain evidence="4 5">P6497</strain>
    </source>
</reference>
<gene>
    <name evidence="4" type="ORF">PHYSODRAFT_313396</name>
</gene>
<dbReference type="PANTHER" id="PTHR34987">
    <property type="entry name" value="C, PUTATIVE (AFU_ORTHOLOGUE AFUA_3G02880)-RELATED"/>
    <property type="match status" value="1"/>
</dbReference>
<dbReference type="InParanoid" id="G4Z670"/>
<dbReference type="PANTHER" id="PTHR34987:SF4">
    <property type="entry name" value="ALPHA-L-RHAMNOSIDASE C-TERMINAL DOMAIN-CONTAINING PROTEIN"/>
    <property type="match status" value="1"/>
</dbReference>
<evidence type="ECO:0008006" key="6">
    <source>
        <dbReference type="Google" id="ProtNLM"/>
    </source>
</evidence>
<dbReference type="OMA" id="WAPMANP"/>
<sequence length="850" mass="92013">MRSFGVALVLAPALAAVCLADNLDKYGVFTPKKIALGSAPSMDGQTYSGGFTLSSDAPLATLDYDYEVAGRPYFVVSSVSNGPVDVEVKYSEQFPALSLNYSDGPSQFTTSIANSRRVETHRFTDSDVGATITSMLSQPGERWQSLRLLTGDSITFEKVGLQASIEVIDDLTTLPGKFSSSNAKYDEIWKLGARAITAACLDAGSQLPSWSSSEENGTFVPGTRPGISYRTWNLTNYVLNFESQIIRGGAGYTIAYDLTGNRDGVQIHLASEYPSDTTYINTNTTLFPANTATLAWGYDFANATSMTSYILGQYNVPFTVKENVWYPVEIRVNSTAGNIVFSIDGQQVFDIVLTEMGFTDDQLSFYGWASRGEGAIGFGGWQDQASYVKNVTVTSLTDSSEVLYSNPMTDESVVVPEFGGQSNTYGACLDGAKRDRYIWLGDFYHTTRIMGVANSKPEQITGTWEFLFEYQADYGQLPGFVPISYQSPMPTPEVFLFNSGTANANYYFPDYVILGLIGLESYMDYYDGVAFVEAHWEELTRAMTWLVGCQGSNGLIDLTPYTVVFLGPGAGMAVNAAAVQCLDGMARVARAVGDWESANAWVETAASVKTAINELLWNDTLGNYAVDVSTPDVYGVSATAFALTSGVANETQVKLCVKGLEGLRQGPGFLDSSSTANTTEISPNTNGFLLDALLQHGYTDQVVFLLDNLWDAMISNESYRTGASWEYVAQSLEPGIDFFTSLSHPWGGAPTYALTNYIAGIRPMEFGFRRWIVNPLVTGLNMTSASATVNTPYGSISAAWELADNQLSVTITAPVGTDGTFEVAQPSSSTGIYEQHLVGTGEATSITIQL</sequence>
<feature type="domain" description="Alpha-L-rhamnosidase six-hairpin glycosidase" evidence="2">
    <location>
        <begin position="406"/>
        <end position="641"/>
    </location>
</feature>
<evidence type="ECO:0000259" key="2">
    <source>
        <dbReference type="Pfam" id="PF17389"/>
    </source>
</evidence>
<dbReference type="GeneID" id="20643598"/>
<dbReference type="InterPro" id="IPR035398">
    <property type="entry name" value="Bac_rhamnosid_C"/>
</dbReference>
<keyword evidence="1" id="KW-0732">Signal</keyword>
<dbReference type="AlphaFoldDB" id="G4Z670"/>
<keyword evidence="5" id="KW-1185">Reference proteome</keyword>